<accession>A0A812C0Z6</accession>
<sequence>MSEGNASFHDRSYLPLLKCLTLTQNMEMEQKENNKHCSQSEGGPSPKRQKLNSSEGQDSLTASEIAPAIVPQTSATENGTFHKASDVIYEKLLRETDVGITEYISQHKGFNAILKQRYSDFVVNEIDINGDIVQLTDISPPKNEERTIQDVTDRLSSEDIKKLQKLTEKKDKSTSVYIEVADDKAERTKIHQAIRDGFLGLESTTEERGDKRVIKVVFRNSNSRNSRSSWPRDRGNYCKFVLYKENKDTMDAINLIAKKLRIKPGQFQYSGTKDRRAKTSQHITVFRTPIKRLYELNKDLKNLCLGNFSYVDECLKLGQLLGNRFIIVLRNVSGDDEQVTQALESLKEKGFTNYYGMQRFGTTSIPTYHVGRAILHSNWKEAVELILKPREGEDDEITECRRIWWEKRNAKELLSKVPKRHSLERLLLQGLASQGSNNYCNALVSIPRNTRLMYVHSYQSYVWNAMVSRRINQFGLTPVVGDLVFDNSDCSARDPDGSRERPHVITAENINNYTIHDVVMPLPGYDIMYPENEAHTWYREMLEKDGLSIDNLRHSNKDYSLPGAYRKVIIKPSNVSWQLYNYNDPTVSLVLSDYETLTGEKEVQSLEDGKLKAIKLCITLPPSCYATMAIREILKTDTSSCYQSRLMEDTTDCKADQ</sequence>
<dbReference type="GO" id="GO:0003723">
    <property type="term" value="F:RNA binding"/>
    <property type="evidence" value="ECO:0007669"/>
    <property type="project" value="InterPro"/>
</dbReference>
<keyword evidence="5" id="KW-0819">tRNA processing</keyword>
<evidence type="ECO:0000256" key="9">
    <source>
        <dbReference type="ARBA" id="ARBA00036943"/>
    </source>
</evidence>
<dbReference type="Pfam" id="PF01142">
    <property type="entry name" value="TruD"/>
    <property type="match status" value="1"/>
</dbReference>
<dbReference type="HAMAP" id="MF_01082">
    <property type="entry name" value="TruD"/>
    <property type="match status" value="1"/>
</dbReference>
<dbReference type="GO" id="GO:0009982">
    <property type="term" value="F:pseudouridine synthase activity"/>
    <property type="evidence" value="ECO:0007669"/>
    <property type="project" value="InterPro"/>
</dbReference>
<feature type="domain" description="TRUD" evidence="15">
    <location>
        <begin position="350"/>
        <end position="571"/>
    </location>
</feature>
<dbReference type="FunFam" id="3.30.2350.20:FF:000003">
    <property type="entry name" value="Pseudouridylate synthase 7 homolog"/>
    <property type="match status" value="1"/>
</dbReference>
<evidence type="ECO:0000256" key="1">
    <source>
        <dbReference type="ARBA" id="ARBA00004123"/>
    </source>
</evidence>
<dbReference type="InterPro" id="IPR020103">
    <property type="entry name" value="PsdUridine_synth_cat_dom_sf"/>
</dbReference>
<comment type="similarity">
    <text evidence="2">Belongs to the pseudouridine synthase TruD family.</text>
</comment>
<keyword evidence="7 16" id="KW-0413">Isomerase</keyword>
<reference evidence="16" key="1">
    <citation type="submission" date="2021-01" db="EMBL/GenBank/DDBJ databases">
        <authorList>
            <person name="Li R."/>
            <person name="Bekaert M."/>
        </authorList>
    </citation>
    <scope>NUCLEOTIDE SEQUENCE</scope>
    <source>
        <strain evidence="16">Farmed</strain>
    </source>
</reference>
<evidence type="ECO:0000256" key="11">
    <source>
        <dbReference type="ARBA" id="ARBA00053535"/>
    </source>
</evidence>
<dbReference type="PANTHER" id="PTHR13326">
    <property type="entry name" value="TRNA PSEUDOURIDINE SYNTHASE D"/>
    <property type="match status" value="1"/>
</dbReference>
<evidence type="ECO:0000256" key="12">
    <source>
        <dbReference type="ARBA" id="ARBA00063455"/>
    </source>
</evidence>
<dbReference type="PROSITE" id="PS50984">
    <property type="entry name" value="TRUD"/>
    <property type="match status" value="1"/>
</dbReference>
<comment type="catalytic activity">
    <reaction evidence="9">
        <text>a uridine in tRNA = a pseudouridine in tRNA</text>
        <dbReference type="Rhea" id="RHEA:54572"/>
        <dbReference type="Rhea" id="RHEA-COMP:13339"/>
        <dbReference type="Rhea" id="RHEA-COMP:13934"/>
        <dbReference type="ChEBI" id="CHEBI:65314"/>
        <dbReference type="ChEBI" id="CHEBI:65315"/>
    </reaction>
</comment>
<evidence type="ECO:0000256" key="7">
    <source>
        <dbReference type="ARBA" id="ARBA00023235"/>
    </source>
</evidence>
<dbReference type="InterPro" id="IPR042214">
    <property type="entry name" value="TruD_catalytic"/>
</dbReference>
<dbReference type="InterPro" id="IPR011760">
    <property type="entry name" value="PsdUridine_synth_TruD_insert"/>
</dbReference>
<keyword evidence="17" id="KW-1185">Reference proteome</keyword>
<keyword evidence="4" id="KW-0507">mRNA processing</keyword>
<dbReference type="SUPFAM" id="SSF55120">
    <property type="entry name" value="Pseudouridine synthase"/>
    <property type="match status" value="1"/>
</dbReference>
<proteinExistence type="inferred from homology"/>
<evidence type="ECO:0000256" key="13">
    <source>
        <dbReference type="ARBA" id="ARBA00070906"/>
    </source>
</evidence>
<evidence type="ECO:0000313" key="17">
    <source>
        <dbReference type="Proteomes" id="UP000597762"/>
    </source>
</evidence>
<evidence type="ECO:0000256" key="14">
    <source>
        <dbReference type="SAM" id="MobiDB-lite"/>
    </source>
</evidence>
<dbReference type="NCBIfam" id="TIGR00094">
    <property type="entry name" value="tRNA_TruD_broad"/>
    <property type="match status" value="1"/>
</dbReference>
<evidence type="ECO:0000256" key="6">
    <source>
        <dbReference type="ARBA" id="ARBA00023187"/>
    </source>
</evidence>
<evidence type="ECO:0000256" key="2">
    <source>
        <dbReference type="ARBA" id="ARBA00007953"/>
    </source>
</evidence>
<dbReference type="Gene3D" id="3.30.2350.20">
    <property type="entry name" value="TruD, catalytic domain"/>
    <property type="match status" value="2"/>
</dbReference>
<dbReference type="AlphaFoldDB" id="A0A812C0Z6"/>
<dbReference type="PIRSF" id="PIRSF037016">
    <property type="entry name" value="Pseudouridin_synth_euk_prd"/>
    <property type="match status" value="1"/>
</dbReference>
<dbReference type="GO" id="GO:0008380">
    <property type="term" value="P:RNA splicing"/>
    <property type="evidence" value="ECO:0007669"/>
    <property type="project" value="UniProtKB-KW"/>
</dbReference>
<evidence type="ECO:0000256" key="5">
    <source>
        <dbReference type="ARBA" id="ARBA00022694"/>
    </source>
</evidence>
<dbReference type="PANTHER" id="PTHR13326:SF31">
    <property type="entry name" value="PSEUDOURIDYLATE SYNTHASE 7 HOMOLOG"/>
    <property type="match status" value="1"/>
</dbReference>
<evidence type="ECO:0000259" key="15">
    <source>
        <dbReference type="PROSITE" id="PS50984"/>
    </source>
</evidence>
<keyword evidence="8" id="KW-0539">Nucleus</keyword>
<feature type="region of interest" description="Disordered" evidence="14">
    <location>
        <begin position="30"/>
        <end position="60"/>
    </location>
</feature>
<name>A0A812C0Z6_ACAPH</name>
<dbReference type="OrthoDB" id="447290at2759"/>
<evidence type="ECO:0000256" key="4">
    <source>
        <dbReference type="ARBA" id="ARBA00022664"/>
    </source>
</evidence>
<evidence type="ECO:0000256" key="8">
    <source>
        <dbReference type="ARBA" id="ARBA00023242"/>
    </source>
</evidence>
<dbReference type="EMBL" id="CAHIKZ030001090">
    <property type="protein sequence ID" value="CAE1252088.1"/>
    <property type="molecule type" value="Genomic_DNA"/>
</dbReference>
<comment type="subunit">
    <text evidence="12">Interacts with SIRT1.</text>
</comment>
<comment type="caution">
    <text evidence="16">The sequence shown here is derived from an EMBL/GenBank/DDBJ whole genome shotgun (WGS) entry which is preliminary data.</text>
</comment>
<dbReference type="FunFam" id="3.30.2350.20:FF:000002">
    <property type="entry name" value="Pseudouridylate synthase 7 homolog"/>
    <property type="match status" value="1"/>
</dbReference>
<keyword evidence="6" id="KW-0508">mRNA splicing</keyword>
<evidence type="ECO:0000256" key="3">
    <source>
        <dbReference type="ARBA" id="ARBA00022553"/>
    </source>
</evidence>
<dbReference type="GO" id="GO:0001522">
    <property type="term" value="P:pseudouridine synthesis"/>
    <property type="evidence" value="ECO:0007669"/>
    <property type="project" value="InterPro"/>
</dbReference>
<comment type="function">
    <text evidence="11">Pseudouridylate synthase that catalyzes pseudouridylation of RNAs. Acts as a regulator of protein synthesis in embryonic stem cells by mediating pseudouridylation of RNA fragments derived from tRNAs (tRFs): pseudouridylated tRFs inhibit translation by targeting the translation initiation complex. Also catalyzes pseudouridylation of mRNAs: mediates pseudouridylation of mRNAs with the consensus sequence 5'-UGUAG-3'. Acts as a regulator of pre-mRNA splicing by mediating pseudouridylation of pre-mRNAs at locations associated with alternatively spliced regions. Pseudouridylation of pre-mRNAs near splice sites directly regulates mRNA splicing and mRNA 3'-end processing. In addition to mRNAs and tRNAs, binds other types of RNAs, such as snRNAs, Y RNAs and vault RNAs, suggesting that it can catalyze pseudouridylation of many RNA types.</text>
</comment>
<dbReference type="Proteomes" id="UP000597762">
    <property type="component" value="Unassembled WGS sequence"/>
</dbReference>
<dbReference type="GO" id="GO:0008033">
    <property type="term" value="P:tRNA processing"/>
    <property type="evidence" value="ECO:0007669"/>
    <property type="project" value="UniProtKB-KW"/>
</dbReference>
<dbReference type="GO" id="GO:0005634">
    <property type="term" value="C:nucleus"/>
    <property type="evidence" value="ECO:0007669"/>
    <property type="project" value="UniProtKB-SubCell"/>
</dbReference>
<gene>
    <name evidence="16" type="ORF">SPHA_27832</name>
</gene>
<keyword evidence="3" id="KW-0597">Phosphoprotein</keyword>
<comment type="subcellular location">
    <subcellularLocation>
        <location evidence="1">Nucleus</location>
    </subcellularLocation>
</comment>
<evidence type="ECO:0000313" key="16">
    <source>
        <dbReference type="EMBL" id="CAE1252088.1"/>
    </source>
</evidence>
<dbReference type="CDD" id="cd02576">
    <property type="entry name" value="PseudoU_synth_ScPUS7"/>
    <property type="match status" value="1"/>
</dbReference>
<organism evidence="16 17">
    <name type="scientific">Acanthosepion pharaonis</name>
    <name type="common">Pharaoh cuttlefish</name>
    <name type="synonym">Sepia pharaonis</name>
    <dbReference type="NCBI Taxonomy" id="158019"/>
    <lineage>
        <taxon>Eukaryota</taxon>
        <taxon>Metazoa</taxon>
        <taxon>Spiralia</taxon>
        <taxon>Lophotrochozoa</taxon>
        <taxon>Mollusca</taxon>
        <taxon>Cephalopoda</taxon>
        <taxon>Coleoidea</taxon>
        <taxon>Decapodiformes</taxon>
        <taxon>Sepiida</taxon>
        <taxon>Sepiina</taxon>
        <taxon>Sepiidae</taxon>
        <taxon>Acanthosepion</taxon>
    </lineage>
</organism>
<feature type="compositionally biased region" description="Polar residues" evidence="14">
    <location>
        <begin position="51"/>
        <end position="60"/>
    </location>
</feature>
<dbReference type="GO" id="GO:0006397">
    <property type="term" value="P:mRNA processing"/>
    <property type="evidence" value="ECO:0007669"/>
    <property type="project" value="UniProtKB-KW"/>
</dbReference>
<evidence type="ECO:0000256" key="10">
    <source>
        <dbReference type="ARBA" id="ARBA00052210"/>
    </source>
</evidence>
<comment type="catalytic activity">
    <reaction evidence="10">
        <text>uridine(13) in tRNA = pseudouridine(13) in tRNA</text>
        <dbReference type="Rhea" id="RHEA:42540"/>
        <dbReference type="Rhea" id="RHEA-COMP:10105"/>
        <dbReference type="Rhea" id="RHEA-COMP:10106"/>
        <dbReference type="ChEBI" id="CHEBI:65314"/>
        <dbReference type="ChEBI" id="CHEBI:65315"/>
    </reaction>
</comment>
<dbReference type="InterPro" id="IPR001656">
    <property type="entry name" value="PsdUridine_synth_TruD"/>
</dbReference>
<protein>
    <recommendedName>
        <fullName evidence="13">Pseudouridylate synthase 7 homolog</fullName>
    </recommendedName>
</protein>